<dbReference type="AlphaFoldDB" id="A0A4U9QW48"/>
<organism evidence="2 3">
    <name type="scientific">Hathewaya histolytica</name>
    <name type="common">Clostridium histolyticum</name>
    <dbReference type="NCBI Taxonomy" id="1498"/>
    <lineage>
        <taxon>Bacteria</taxon>
        <taxon>Bacillati</taxon>
        <taxon>Bacillota</taxon>
        <taxon>Clostridia</taxon>
        <taxon>Eubacteriales</taxon>
        <taxon>Clostridiaceae</taxon>
        <taxon>Hathewaya</taxon>
    </lineage>
</organism>
<feature type="transmembrane region" description="Helical" evidence="1">
    <location>
        <begin position="150"/>
        <end position="172"/>
    </location>
</feature>
<feature type="transmembrane region" description="Helical" evidence="1">
    <location>
        <begin position="50"/>
        <end position="67"/>
    </location>
</feature>
<dbReference type="KEGG" id="hhw:NCTC503_00106"/>
<dbReference type="EMBL" id="LR590481">
    <property type="protein sequence ID" value="VTQ82001.1"/>
    <property type="molecule type" value="Genomic_DNA"/>
</dbReference>
<protein>
    <submittedName>
        <fullName evidence="2">Uncharacterized protein</fullName>
    </submittedName>
</protein>
<keyword evidence="3" id="KW-1185">Reference proteome</keyword>
<keyword evidence="1" id="KW-0812">Transmembrane</keyword>
<feature type="transmembrane region" description="Helical" evidence="1">
    <location>
        <begin position="230"/>
        <end position="250"/>
    </location>
</feature>
<keyword evidence="1" id="KW-1133">Transmembrane helix</keyword>
<feature type="transmembrane region" description="Helical" evidence="1">
    <location>
        <begin position="184"/>
        <end position="210"/>
    </location>
</feature>
<keyword evidence="1" id="KW-0472">Membrane</keyword>
<dbReference type="Proteomes" id="UP000308489">
    <property type="component" value="Chromosome 1"/>
</dbReference>
<reference evidence="2 3" key="1">
    <citation type="submission" date="2019-05" db="EMBL/GenBank/DDBJ databases">
        <authorList>
            <consortium name="Pathogen Informatics"/>
        </authorList>
    </citation>
    <scope>NUCLEOTIDE SEQUENCE [LARGE SCALE GENOMIC DNA]</scope>
    <source>
        <strain evidence="2 3">NCTC503</strain>
    </source>
</reference>
<feature type="transmembrane region" description="Helical" evidence="1">
    <location>
        <begin position="12"/>
        <end position="30"/>
    </location>
</feature>
<evidence type="ECO:0000313" key="2">
    <source>
        <dbReference type="EMBL" id="VTQ82001.1"/>
    </source>
</evidence>
<feature type="transmembrane region" description="Helical" evidence="1">
    <location>
        <begin position="93"/>
        <end position="116"/>
    </location>
</feature>
<sequence length="259" mass="31281">MKDRYLHEYLKSPIPLLIFIFTIIISYLGGPYMKIRNSFNDFLIYELDSALLFQFAIFIIWSIFWFNKFQEDTLLEKIRYHKYFKYLINKFKYLLYLSILTVLITLIGIFIGGIFYKVFDMPNFLYKFLDPTIVKLPYSTSIKDMFGEKIIPMSILYSIFGYFFLGILYFYIINKVGKEKSKIIFIFIIVLTTQMAIAGDMSFYFHFFKWIWFIYPNYYISLPFVINNKGVYGCLFIITIEVIFILHFMFKVKYKGIRR</sequence>
<evidence type="ECO:0000313" key="3">
    <source>
        <dbReference type="Proteomes" id="UP000308489"/>
    </source>
</evidence>
<evidence type="ECO:0000256" key="1">
    <source>
        <dbReference type="SAM" id="Phobius"/>
    </source>
</evidence>
<name>A0A4U9QW48_HATHI</name>
<proteinExistence type="predicted"/>
<accession>A0A4U9QW48</accession>
<gene>
    <name evidence="2" type="ORF">NCTC503_00106</name>
</gene>